<feature type="compositionally biased region" description="Acidic residues" evidence="11">
    <location>
        <begin position="548"/>
        <end position="558"/>
    </location>
</feature>
<comment type="similarity">
    <text evidence="3">Belongs to the PIAS family.</text>
</comment>
<dbReference type="Gene3D" id="2.60.120.780">
    <property type="entry name" value="PINIT domain"/>
    <property type="match status" value="1"/>
</dbReference>
<dbReference type="PROSITE" id="PS50800">
    <property type="entry name" value="SAP"/>
    <property type="match status" value="1"/>
</dbReference>
<dbReference type="GO" id="GO:0005634">
    <property type="term" value="C:nucleus"/>
    <property type="evidence" value="ECO:0007669"/>
    <property type="project" value="UniProtKB-SubCell"/>
</dbReference>
<sequence length="968" mass="96508">MASNAGNGGVDFADVRRRVAALRKPELMECLERLGMRKGGKKAELQQRLLDIFADGAALVSNGYGPRDMWRLTAAQRIIEDVHNKLTRGYYGAATGAGGLAAGAGPSGAALGAGAAAGMGDYKPGGGAYAAAANNPLAAVMSAYTRDRAQHGGAGGSQAAAPRAGGGPAAGPGPGGANGTVRCTCGGGAADVGGPMLQCRAPGCGVWQHAQCAGVGAGRPAAGEFFCETCRTQRADPFWEIDDAGISTVMRLSSTGKQAAVTGHAPQAVRQVERAFNVTLQQQAKYRSRSSEYQLQLVCLQLNDPVAFRLHWPLGAALEVNGVQYRVYSRNSTQKLGANGRDEPANIGLLCNTGRSRLTMTCTDNQPYVLLALLMRRRSAEEVRALMKPPLSRADAVERVKQQLRGDDDDEVQTGTTVLSLRCPLTGSRVRTPGRFAEVAGLACFDLDAFLDSAARTRKWQCPHSMAHTSVQSLMVDTYTQRILAALAHHPSVTEVEVAADGGWRPRGSRDRFYSIEEDDPLGGAAGPSGRGLGGADGANGANGAGDSDGEETDEEEELRQAAAAVAAASKRKRPAEPEVIEIDDSDDEGGGPGGGSAAAGGSAGRGAAPTAPPPLRQGAGAGGSAAAPAANGGGHHATATTAAPAGPLRIPLGVRAPVPGTVAMPGAPHAGGRTAGAPAAVAPAAAAAAAAGAVGQHGVVSTQRQHFEHLAAAAAVAAAGGHASHAAAAQPRAAPQGAGAGGAAGPGPSSVAAGAARQPAAAAGRNPIRITLAADMSGAQPAGTGAGHASVGPGGPAAAAPGLPNIAPYRPSPAAAPAGPAPGAQAWHGGAGSGSGAHAQRAPTYSHQPPLPAHPPLPGQQPPPPAQPPQSAVYTHPPPQPAAAYTHPPPQAPPRSHTHAPQSHAPPRSVVTTYAGRTLAAAAGAAAAAGQAAQPAQAQAPPPPPPAAHGAGQHDVVELLSDSDDDG</sequence>
<feature type="domain" description="SAP" evidence="12">
    <location>
        <begin position="19"/>
        <end position="53"/>
    </location>
</feature>
<protein>
    <submittedName>
        <fullName evidence="14">Uncharacterized protein</fullName>
    </submittedName>
</protein>
<feature type="compositionally biased region" description="Low complexity" evidence="11">
    <location>
        <begin position="727"/>
        <end position="738"/>
    </location>
</feature>
<accession>A0A835XJB6</accession>
<feature type="region of interest" description="Disordered" evidence="11">
    <location>
        <begin position="727"/>
        <end position="759"/>
    </location>
</feature>
<feature type="domain" description="SP-RING-type" evidence="13">
    <location>
        <begin position="407"/>
        <end position="489"/>
    </location>
</feature>
<evidence type="ECO:0000256" key="10">
    <source>
        <dbReference type="PROSITE-ProRule" id="PRU00452"/>
    </source>
</evidence>
<keyword evidence="4" id="KW-0808">Transferase</keyword>
<name>A0A835XJB6_9CHLO</name>
<evidence type="ECO:0000259" key="12">
    <source>
        <dbReference type="PROSITE" id="PS50800"/>
    </source>
</evidence>
<dbReference type="InterPro" id="IPR038654">
    <property type="entry name" value="PINIT_sf"/>
</dbReference>
<reference evidence="14" key="1">
    <citation type="journal article" date="2020" name="bioRxiv">
        <title>Comparative genomics of Chlamydomonas.</title>
        <authorList>
            <person name="Craig R.J."/>
            <person name="Hasan A.R."/>
            <person name="Ness R.W."/>
            <person name="Keightley P.D."/>
        </authorList>
    </citation>
    <scope>NUCLEOTIDE SEQUENCE</scope>
    <source>
        <strain evidence="14">CCAP 11/70</strain>
    </source>
</reference>
<keyword evidence="8" id="KW-0862">Zinc</keyword>
<comment type="caution">
    <text evidence="14">The sequence shown here is derived from an EMBL/GenBank/DDBJ whole genome shotgun (WGS) entry which is preliminary data.</text>
</comment>
<dbReference type="InterPro" id="IPR001965">
    <property type="entry name" value="Znf_PHD"/>
</dbReference>
<evidence type="ECO:0000256" key="1">
    <source>
        <dbReference type="ARBA" id="ARBA00004123"/>
    </source>
</evidence>
<dbReference type="AlphaFoldDB" id="A0A835XJB6"/>
<evidence type="ECO:0000256" key="7">
    <source>
        <dbReference type="ARBA" id="ARBA00022786"/>
    </source>
</evidence>
<feature type="compositionally biased region" description="Gly residues" evidence="11">
    <location>
        <begin position="524"/>
        <end position="544"/>
    </location>
</feature>
<feature type="compositionally biased region" description="Low complexity" evidence="11">
    <location>
        <begin position="747"/>
        <end position="759"/>
    </location>
</feature>
<feature type="region of interest" description="Disordered" evidence="11">
    <location>
        <begin position="149"/>
        <end position="175"/>
    </location>
</feature>
<feature type="compositionally biased region" description="Low complexity" evidence="11">
    <location>
        <begin position="921"/>
        <end position="940"/>
    </location>
</feature>
<keyword evidence="5" id="KW-0479">Metal-binding</keyword>
<dbReference type="GO" id="GO:0000785">
    <property type="term" value="C:chromatin"/>
    <property type="evidence" value="ECO:0007669"/>
    <property type="project" value="TreeGrafter"/>
</dbReference>
<feature type="compositionally biased region" description="Low complexity" evidence="11">
    <location>
        <begin position="949"/>
        <end position="961"/>
    </location>
</feature>
<gene>
    <name evidence="14" type="ORF">HYH03_016957</name>
</gene>
<organism evidence="14 15">
    <name type="scientific">Edaphochlamys debaryana</name>
    <dbReference type="NCBI Taxonomy" id="47281"/>
    <lineage>
        <taxon>Eukaryota</taxon>
        <taxon>Viridiplantae</taxon>
        <taxon>Chlorophyta</taxon>
        <taxon>core chlorophytes</taxon>
        <taxon>Chlorophyceae</taxon>
        <taxon>CS clade</taxon>
        <taxon>Chlamydomonadales</taxon>
        <taxon>Chlamydomonadales incertae sedis</taxon>
        <taxon>Edaphochlamys</taxon>
    </lineage>
</organism>
<dbReference type="Proteomes" id="UP000612055">
    <property type="component" value="Unassembled WGS sequence"/>
</dbReference>
<evidence type="ECO:0000259" key="13">
    <source>
        <dbReference type="PROSITE" id="PS51044"/>
    </source>
</evidence>
<keyword evidence="7" id="KW-0833">Ubl conjugation pathway</keyword>
<keyword evidence="9" id="KW-0539">Nucleus</keyword>
<dbReference type="CDD" id="cd16650">
    <property type="entry name" value="SP-RING_PIAS-like"/>
    <property type="match status" value="1"/>
</dbReference>
<dbReference type="InterPro" id="IPR003034">
    <property type="entry name" value="SAP_dom"/>
</dbReference>
<dbReference type="Pfam" id="PF02891">
    <property type="entry name" value="zf-MIZ"/>
    <property type="match status" value="1"/>
</dbReference>
<dbReference type="SMART" id="SM00513">
    <property type="entry name" value="SAP"/>
    <property type="match status" value="1"/>
</dbReference>
<dbReference type="InterPro" id="IPR036361">
    <property type="entry name" value="SAP_dom_sf"/>
</dbReference>
<feature type="compositionally biased region" description="Low complexity" evidence="11">
    <location>
        <begin position="625"/>
        <end position="648"/>
    </location>
</feature>
<dbReference type="SUPFAM" id="SSF68906">
    <property type="entry name" value="SAP domain"/>
    <property type="match status" value="1"/>
</dbReference>
<comment type="pathway">
    <text evidence="2">Protein modification; protein sumoylation.</text>
</comment>
<feature type="region of interest" description="Disordered" evidence="11">
    <location>
        <begin position="510"/>
        <end position="649"/>
    </location>
</feature>
<evidence type="ECO:0000256" key="2">
    <source>
        <dbReference type="ARBA" id="ARBA00004718"/>
    </source>
</evidence>
<evidence type="ECO:0000256" key="3">
    <source>
        <dbReference type="ARBA" id="ARBA00005383"/>
    </source>
</evidence>
<evidence type="ECO:0000256" key="6">
    <source>
        <dbReference type="ARBA" id="ARBA00022771"/>
    </source>
</evidence>
<dbReference type="InterPro" id="IPR011011">
    <property type="entry name" value="Znf_FYVE_PHD"/>
</dbReference>
<feature type="compositionally biased region" description="Acidic residues" evidence="11">
    <location>
        <begin position="579"/>
        <end position="590"/>
    </location>
</feature>
<dbReference type="OrthoDB" id="28127at2759"/>
<dbReference type="PANTHER" id="PTHR10782">
    <property type="entry name" value="ZINC FINGER MIZ DOMAIN-CONTAINING PROTEIN"/>
    <property type="match status" value="1"/>
</dbReference>
<dbReference type="InterPro" id="IPR019786">
    <property type="entry name" value="Zinc_finger_PHD-type_CS"/>
</dbReference>
<feature type="compositionally biased region" description="Gly residues" evidence="11">
    <location>
        <begin position="591"/>
        <end position="605"/>
    </location>
</feature>
<evidence type="ECO:0000256" key="8">
    <source>
        <dbReference type="ARBA" id="ARBA00022833"/>
    </source>
</evidence>
<keyword evidence="6 10" id="KW-0863">Zinc-finger</keyword>
<dbReference type="SUPFAM" id="SSF57903">
    <property type="entry name" value="FYVE/PHD zinc finger"/>
    <property type="match status" value="1"/>
</dbReference>
<feature type="compositionally biased region" description="Pro residues" evidence="11">
    <location>
        <begin position="850"/>
        <end position="869"/>
    </location>
</feature>
<evidence type="ECO:0000313" key="14">
    <source>
        <dbReference type="EMBL" id="KAG2484222.1"/>
    </source>
</evidence>
<feature type="compositionally biased region" description="Low complexity" evidence="11">
    <location>
        <begin position="811"/>
        <end position="829"/>
    </location>
</feature>
<dbReference type="GO" id="GO:0016925">
    <property type="term" value="P:protein sumoylation"/>
    <property type="evidence" value="ECO:0007669"/>
    <property type="project" value="UniProtKB-UniPathway"/>
</dbReference>
<dbReference type="PROSITE" id="PS01359">
    <property type="entry name" value="ZF_PHD_1"/>
    <property type="match status" value="1"/>
</dbReference>
<feature type="compositionally biased region" description="Gly residues" evidence="11">
    <location>
        <begin position="164"/>
        <end position="175"/>
    </location>
</feature>
<evidence type="ECO:0000256" key="4">
    <source>
        <dbReference type="ARBA" id="ARBA00022679"/>
    </source>
</evidence>
<comment type="subcellular location">
    <subcellularLocation>
        <location evidence="1">Nucleus</location>
    </subcellularLocation>
</comment>
<dbReference type="SMART" id="SM00249">
    <property type="entry name" value="PHD"/>
    <property type="match status" value="1"/>
</dbReference>
<evidence type="ECO:0000256" key="9">
    <source>
        <dbReference type="ARBA" id="ARBA00023242"/>
    </source>
</evidence>
<dbReference type="EMBL" id="JAEHOE010000154">
    <property type="protein sequence ID" value="KAG2484222.1"/>
    <property type="molecule type" value="Genomic_DNA"/>
</dbReference>
<dbReference type="PROSITE" id="PS51044">
    <property type="entry name" value="ZF_SP_RING"/>
    <property type="match status" value="1"/>
</dbReference>
<dbReference type="GO" id="GO:0008270">
    <property type="term" value="F:zinc ion binding"/>
    <property type="evidence" value="ECO:0007669"/>
    <property type="project" value="UniProtKB-KW"/>
</dbReference>
<dbReference type="PANTHER" id="PTHR10782:SF4">
    <property type="entry name" value="TONALLI, ISOFORM E"/>
    <property type="match status" value="1"/>
</dbReference>
<feature type="compositionally biased region" description="Pro residues" evidence="11">
    <location>
        <begin position="877"/>
        <end position="894"/>
    </location>
</feature>
<evidence type="ECO:0000256" key="5">
    <source>
        <dbReference type="ARBA" id="ARBA00022723"/>
    </source>
</evidence>
<evidence type="ECO:0000256" key="11">
    <source>
        <dbReference type="SAM" id="MobiDB-lite"/>
    </source>
</evidence>
<dbReference type="Gene3D" id="3.30.40.10">
    <property type="entry name" value="Zinc/RING finger domain, C3HC4 (zinc finger)"/>
    <property type="match status" value="2"/>
</dbReference>
<proteinExistence type="inferred from homology"/>
<dbReference type="InterPro" id="IPR013083">
    <property type="entry name" value="Znf_RING/FYVE/PHD"/>
</dbReference>
<dbReference type="GO" id="GO:0061665">
    <property type="term" value="F:SUMO ligase activity"/>
    <property type="evidence" value="ECO:0007669"/>
    <property type="project" value="TreeGrafter"/>
</dbReference>
<dbReference type="InterPro" id="IPR004181">
    <property type="entry name" value="Znf_MIZ"/>
</dbReference>
<keyword evidence="15" id="KW-1185">Reference proteome</keyword>
<evidence type="ECO:0000313" key="15">
    <source>
        <dbReference type="Proteomes" id="UP000612055"/>
    </source>
</evidence>
<feature type="region of interest" description="Disordered" evidence="11">
    <location>
        <begin position="811"/>
        <end position="968"/>
    </location>
</feature>
<dbReference type="UniPathway" id="UPA00886"/>